<protein>
    <submittedName>
        <fullName evidence="1">Uncharacterized protein</fullName>
    </submittedName>
</protein>
<sequence>MLVSLSLKSKQPSLDIMQPSRDQQNYEYTTNFLYSNSGRARIARLGYKCLELNKLLGLCDTNEPWTIRADGDGLQYLSVATLPFDAAVKAYLCLQALTSPRQSLSYGQMTFLVTCDVAKLEMLLQRVVDFLQNLVQYLTVSSLNPGIEKQANEICEDLRKVIVLRLDDCYINGYDLQMFRPI</sequence>
<accession>A0A9P5PX64</accession>
<comment type="caution">
    <text evidence="1">The sequence shown here is derived from an EMBL/GenBank/DDBJ whole genome shotgun (WGS) entry which is preliminary data.</text>
</comment>
<reference evidence="1" key="1">
    <citation type="submission" date="2020-11" db="EMBL/GenBank/DDBJ databases">
        <authorList>
            <consortium name="DOE Joint Genome Institute"/>
            <person name="Ahrendt S."/>
            <person name="Riley R."/>
            <person name="Andreopoulos W."/>
            <person name="Labutti K."/>
            <person name="Pangilinan J."/>
            <person name="Ruiz-Duenas F.J."/>
            <person name="Barrasa J.M."/>
            <person name="Sanchez-Garcia M."/>
            <person name="Camarero S."/>
            <person name="Miyauchi S."/>
            <person name="Serrano A."/>
            <person name="Linde D."/>
            <person name="Babiker R."/>
            <person name="Drula E."/>
            <person name="Ayuso-Fernandez I."/>
            <person name="Pacheco R."/>
            <person name="Padilla G."/>
            <person name="Ferreira P."/>
            <person name="Barriuso J."/>
            <person name="Kellner H."/>
            <person name="Castanera R."/>
            <person name="Alfaro M."/>
            <person name="Ramirez L."/>
            <person name="Pisabarro A.G."/>
            <person name="Kuo A."/>
            <person name="Tritt A."/>
            <person name="Lipzen A."/>
            <person name="He G."/>
            <person name="Yan M."/>
            <person name="Ng V."/>
            <person name="Cullen D."/>
            <person name="Martin F."/>
            <person name="Rosso M.-N."/>
            <person name="Henrissat B."/>
            <person name="Hibbett D."/>
            <person name="Martinez A.T."/>
            <person name="Grigoriev I.V."/>
        </authorList>
    </citation>
    <scope>NUCLEOTIDE SEQUENCE</scope>
    <source>
        <strain evidence="1">AH 40177</strain>
    </source>
</reference>
<keyword evidence="2" id="KW-1185">Reference proteome</keyword>
<evidence type="ECO:0000313" key="2">
    <source>
        <dbReference type="Proteomes" id="UP000772434"/>
    </source>
</evidence>
<name>A0A9P5PX64_9AGAR</name>
<dbReference type="EMBL" id="JADNRY010000038">
    <property type="protein sequence ID" value="KAF9070717.1"/>
    <property type="molecule type" value="Genomic_DNA"/>
</dbReference>
<evidence type="ECO:0000313" key="1">
    <source>
        <dbReference type="EMBL" id="KAF9070717.1"/>
    </source>
</evidence>
<proteinExistence type="predicted"/>
<dbReference type="AlphaFoldDB" id="A0A9P5PX64"/>
<dbReference type="OrthoDB" id="2902116at2759"/>
<organism evidence="1 2">
    <name type="scientific">Rhodocollybia butyracea</name>
    <dbReference type="NCBI Taxonomy" id="206335"/>
    <lineage>
        <taxon>Eukaryota</taxon>
        <taxon>Fungi</taxon>
        <taxon>Dikarya</taxon>
        <taxon>Basidiomycota</taxon>
        <taxon>Agaricomycotina</taxon>
        <taxon>Agaricomycetes</taxon>
        <taxon>Agaricomycetidae</taxon>
        <taxon>Agaricales</taxon>
        <taxon>Marasmiineae</taxon>
        <taxon>Omphalotaceae</taxon>
        <taxon>Rhodocollybia</taxon>
    </lineage>
</organism>
<dbReference type="Proteomes" id="UP000772434">
    <property type="component" value="Unassembled WGS sequence"/>
</dbReference>
<gene>
    <name evidence="1" type="ORF">BDP27DRAFT_1323298</name>
</gene>